<feature type="region of interest" description="Disordered" evidence="1">
    <location>
        <begin position="1053"/>
        <end position="1153"/>
    </location>
</feature>
<feature type="region of interest" description="Disordered" evidence="1">
    <location>
        <begin position="2315"/>
        <end position="2382"/>
    </location>
</feature>
<feature type="compositionally biased region" description="Polar residues" evidence="1">
    <location>
        <begin position="1"/>
        <end position="12"/>
    </location>
</feature>
<gene>
    <name evidence="2" type="ORF">PoB_004082800</name>
</gene>
<feature type="region of interest" description="Disordered" evidence="1">
    <location>
        <begin position="749"/>
        <end position="812"/>
    </location>
</feature>
<feature type="region of interest" description="Disordered" evidence="1">
    <location>
        <begin position="2261"/>
        <end position="2295"/>
    </location>
</feature>
<evidence type="ECO:0000313" key="2">
    <source>
        <dbReference type="EMBL" id="GFO14323.1"/>
    </source>
</evidence>
<protein>
    <recommendedName>
        <fullName evidence="4">Very large A-kinase anchor protein</fullName>
    </recommendedName>
</protein>
<feature type="region of interest" description="Disordered" evidence="1">
    <location>
        <begin position="1892"/>
        <end position="1914"/>
    </location>
</feature>
<proteinExistence type="predicted"/>
<feature type="region of interest" description="Disordered" evidence="1">
    <location>
        <begin position="698"/>
        <end position="732"/>
    </location>
</feature>
<feature type="region of interest" description="Disordered" evidence="1">
    <location>
        <begin position="956"/>
        <end position="1029"/>
    </location>
</feature>
<dbReference type="EMBL" id="BLXT01004553">
    <property type="protein sequence ID" value="GFO14323.1"/>
    <property type="molecule type" value="Genomic_DNA"/>
</dbReference>
<feature type="region of interest" description="Disordered" evidence="1">
    <location>
        <begin position="1183"/>
        <end position="1221"/>
    </location>
</feature>
<feature type="compositionally biased region" description="Basic and acidic residues" evidence="1">
    <location>
        <begin position="168"/>
        <end position="181"/>
    </location>
</feature>
<feature type="compositionally biased region" description="Basic and acidic residues" evidence="1">
    <location>
        <begin position="966"/>
        <end position="1012"/>
    </location>
</feature>
<sequence>MEPNSITATNLEANIEKQRSPYLRERALGSESPPDVGRPLVPPEDLDRVDGIRPSNSRTRAVVFLPAIEESVEECPDSPHLDGAAQQGKHVGRRTGSKPTLTSISEEKIPRVWEYPPGSSRWKLTESSGRTLGAGEALPSQQGEDEGSPSILEKASDGETGLAEAGDADAKEGNRSNHAVEEPGAGTSKPSGGGVESVIICNESTSQGSSGGVGASQGVVESDAFTSDGLSNKPHSLNRACYDVLTSLGDSEDHVNAGAFSEIKNLEDESGKQISQEMCETHGLVDKIKENSVFNLLSYSGLENQDLPPAGDIEACDSEASGNKDITATAEFGSRDVKLPQMSRKAIANDNSGDVVTLLHIPMEEFKGNDAWKRQMKKDDEKLDIVKEPTNDEKRLKESKCLARVEKMDTMENENSVDVIRTSVTVEKRANFLDNMTFEEKELTSSGDSKLSKDGYLAQGFSYESKGAEHTIDMDAYREKDHLPMIGERNHLPIGDVVGDTLKAFENIDKSLKMLEECLRDDKKHDTSDKHVEIFEATSSSQTLLLCGKTASLMPPKHDEDEETSHLEDVGEVSEQKLVNSDSVARKEQKNMLTKQVEYFNISEDNSELSFHIDETNPPIISITKNNKVTLYENLLDKPEIRNEYVEDYEVCHLDENLTNAEVNINTFNEKNVGENNTECVNEMVSFKNSVNKDKKLVSPVSNGPENISKGKEMTESLDLKDKTDRAAETKDRNMEVLVARNNIAKSGDDASEIKSISTVEEDATSKVDGGEKPDEEVKISNSSQKVHNECKVPFPEQPSSESDQTDSVCEPEDEHHVLLITDDELINSDLRDRVERIDTAQAQKRIEMLGRDTAATLFPQVGDKVVSTVHRLGIFQNTDNVVKDSKDQDLSSGQEEERTASLVTSSVLCIGEEQVMSEAVVKEITSHEDLIISSSGSSRPKGSGSDSVVAEGTISSVDMSGARESVSDHTSCSDKADQTTKAKDGSAKTRGRERDRGKRKRADRDDRDEHATSPSGKQKSLKNAVGDVQAEAEEQLEAVTEETLLISEVKTQAQDLSGRESRGIRATNSGDIRENAPKSTCGLESQTVTSLEDSPPDNFESASFLDQEQVWEDSDTGHSPHTPPKGIPSSRFGKRTQLHRQKQSYHEEASALAEREMSNIQHETLGLGDSVSTLIEKTGNPKSALCKNSDWGPTDDGIAAVQDESYNNPAGTSPKAENSDSHAALVRVVSEENNVITCCYSEEQTFGQAAQTETCSAQNAPFKTAKQGEEICLDNAILGSPNLETADVEGYSFSYKFDSEDKMGVDCMSETRLEVKQESPPRQESLSSTDNRMTLSCAQDHDSEQMNVETSDMLNIPENEEIKTTCDKVFKQHKKEDFDHDGNNITGGTLGNENVVYPCQNRTGDNSECPTDREQVCCQEIPNSATSSMPLIYIKKNTGGNYVTSGKSDSGHFDGIPTRAYPETMCFRQSGPLIVSEADEALAKTPDYESQVDLMPFDAINTADTLETENSFYRTKPCETSSKEDTLGDNLLISDLHVTYLVKELDSSNPYQAQLEQVQEGAQLGPGLDLEVQTSGIWGVSCPDNETCEEPKIIQFYRGQESKTGECFLNASVKTMQAGDPQFCEVFEEIKTKEAYCGGEFEDFENGEKLPNTKAINKGNILEAEKTLEDKESWENVGENNIKEGLNIPYASVFGDDLEKALVNALAEAAEDCSHLWADNQSPHGCLPPECVSGTTKSPRSPLLVSDNQTLSQSLTIASVDQTLRSGTQNDENNIFTERHFDEEPKELEPALPPSSPTNTTEASNLETNDILYSSDVQKDSARASCEVIMSFSNPDGNAEMDKVIQARFENEVEHRNLELKLMDTTADRLYEFRQSEFHETFDKAVHDSLTRQESSSIPCSQREESQRVLSKATDKPEETVCYDEKQNEEMVFIGQALTHKSPENQDILERGLVQNDFFIDDFSKEKYEDLNLDYDPERGEEDLRIDCKMITVLQQNVSPILSQRRPLTPVAGDGDWGEKGDIDIRFKPAFTGYVCEEEKIGGDQKRIEDTVYKPTEISCMIPPGEQIIKIKDSTLIAAELNDELPKSNCDEFSAFKRNDKTVESPAQTIKSSTPTAMSIPDAEKPTSGQAVESKISAEEECLSALYDYKNGVETMESTREVRENLQETVGKTNFTNTCGELVDKKQKDTSWAETVIGEITKVCGTNSVEQKLHHMQINEHGDTATDKMLKKTPEQVTFSEPTVHLSNSDVTEADALRTSLISSKDGGQRVKRSKPLQTQRSRVCDGRKAPADGPVKKITVVDVELFPDDVPCVYHPDRESVRTPPKRPPKSSTSSKETKTHRKRSTLWRRLKTILHPRKRERREELGPQSNENNSLPVERSDVKLLQPPVLYLRQPAKSDFTLDVTHEIKPDRAPPHQSSQILPVTHHKVKARQLQQWRRLKKLRALRHGPEKRGARLPITMRQVVSKKNYVREAEGDSSTYERQEGGKNSGLLSQRQFSPDLLVLDHHCTHKQNELLSRSTPEVPQVFRENEDITDRHLNPGQPTVRLLLKSNPKVSHSIGLESTSTRGVKDPLLSLEKKSKQRKAEKAQKGATNPPCSGRDQGHLHQVKRKLVNDGDGAYKNPTLYQQAGATVKAPLMGWRKANTFNGKDGDRRGSSYSWGKGRANTYEVKTTSFQPDSSDQDILANGSRVTKSCRLM</sequence>
<feature type="compositionally biased region" description="Basic and acidic residues" evidence="1">
    <location>
        <begin position="14"/>
        <end position="28"/>
    </location>
</feature>
<name>A0AAV4B6B5_9GAST</name>
<feature type="compositionally biased region" description="Basic and acidic residues" evidence="1">
    <location>
        <begin position="764"/>
        <end position="779"/>
    </location>
</feature>
<evidence type="ECO:0008006" key="4">
    <source>
        <dbReference type="Google" id="ProtNLM"/>
    </source>
</evidence>
<feature type="compositionally biased region" description="Polar residues" evidence="1">
    <location>
        <begin position="1083"/>
        <end position="1093"/>
    </location>
</feature>
<dbReference type="Proteomes" id="UP000735302">
    <property type="component" value="Unassembled WGS sequence"/>
</dbReference>
<accession>A0AAV4B6B5</accession>
<feature type="region of interest" description="Disordered" evidence="1">
    <location>
        <begin position="2583"/>
        <end position="2609"/>
    </location>
</feature>
<feature type="compositionally biased region" description="Polar residues" evidence="1">
    <location>
        <begin position="798"/>
        <end position="808"/>
    </location>
</feature>
<feature type="region of interest" description="Disordered" evidence="1">
    <location>
        <begin position="2102"/>
        <end position="2135"/>
    </location>
</feature>
<feature type="compositionally biased region" description="Basic and acidic residues" evidence="1">
    <location>
        <begin position="709"/>
        <end position="732"/>
    </location>
</feature>
<keyword evidence="3" id="KW-1185">Reference proteome</keyword>
<feature type="compositionally biased region" description="Basic residues" evidence="1">
    <location>
        <begin position="1133"/>
        <end position="1144"/>
    </location>
</feature>
<evidence type="ECO:0000256" key="1">
    <source>
        <dbReference type="SAM" id="MobiDB-lite"/>
    </source>
</evidence>
<feature type="region of interest" description="Disordered" evidence="1">
    <location>
        <begin position="73"/>
        <end position="196"/>
    </location>
</feature>
<feature type="compositionally biased region" description="Basic and acidic residues" evidence="1">
    <location>
        <begin position="1781"/>
        <end position="1790"/>
    </location>
</feature>
<feature type="compositionally biased region" description="Polar residues" evidence="1">
    <location>
        <begin position="2106"/>
        <end position="2118"/>
    </location>
</feature>
<feature type="region of interest" description="Disordered" evidence="1">
    <location>
        <begin position="2473"/>
        <end position="2496"/>
    </location>
</feature>
<feature type="region of interest" description="Disordered" evidence="1">
    <location>
        <begin position="1781"/>
        <end position="1809"/>
    </location>
</feature>
<feature type="compositionally biased region" description="Basic and acidic residues" evidence="1">
    <location>
        <begin position="2473"/>
        <end position="2489"/>
    </location>
</feature>
<comment type="caution">
    <text evidence="2">The sequence shown here is derived from an EMBL/GenBank/DDBJ whole genome shotgun (WGS) entry which is preliminary data.</text>
</comment>
<feature type="region of interest" description="Disordered" evidence="1">
    <location>
        <begin position="1"/>
        <end position="54"/>
    </location>
</feature>
<organism evidence="2 3">
    <name type="scientific">Plakobranchus ocellatus</name>
    <dbReference type="NCBI Taxonomy" id="259542"/>
    <lineage>
        <taxon>Eukaryota</taxon>
        <taxon>Metazoa</taxon>
        <taxon>Spiralia</taxon>
        <taxon>Lophotrochozoa</taxon>
        <taxon>Mollusca</taxon>
        <taxon>Gastropoda</taxon>
        <taxon>Heterobranchia</taxon>
        <taxon>Euthyneura</taxon>
        <taxon>Panpulmonata</taxon>
        <taxon>Sacoglossa</taxon>
        <taxon>Placobranchoidea</taxon>
        <taxon>Plakobranchidae</taxon>
        <taxon>Plakobranchus</taxon>
    </lineage>
</organism>
<evidence type="ECO:0000313" key="3">
    <source>
        <dbReference type="Proteomes" id="UP000735302"/>
    </source>
</evidence>
<feature type="compositionally biased region" description="Polar residues" evidence="1">
    <location>
        <begin position="1799"/>
        <end position="1809"/>
    </location>
</feature>
<feature type="compositionally biased region" description="Basic residues" evidence="1">
    <location>
        <begin position="2341"/>
        <end position="2363"/>
    </location>
</feature>
<reference evidence="2 3" key="1">
    <citation type="journal article" date="2021" name="Elife">
        <title>Chloroplast acquisition without the gene transfer in kleptoplastic sea slugs, Plakobranchus ocellatus.</title>
        <authorList>
            <person name="Maeda T."/>
            <person name="Takahashi S."/>
            <person name="Yoshida T."/>
            <person name="Shimamura S."/>
            <person name="Takaki Y."/>
            <person name="Nagai Y."/>
            <person name="Toyoda A."/>
            <person name="Suzuki Y."/>
            <person name="Arimoto A."/>
            <person name="Ishii H."/>
            <person name="Satoh N."/>
            <person name="Nishiyama T."/>
            <person name="Hasebe M."/>
            <person name="Maruyama T."/>
            <person name="Minagawa J."/>
            <person name="Obokata J."/>
            <person name="Shigenobu S."/>
        </authorList>
    </citation>
    <scope>NUCLEOTIDE SEQUENCE [LARGE SCALE GENOMIC DNA]</scope>
</reference>
<feature type="compositionally biased region" description="Basic and acidic residues" evidence="1">
    <location>
        <begin position="1903"/>
        <end position="1914"/>
    </location>
</feature>
<feature type="compositionally biased region" description="Basic and acidic residues" evidence="1">
    <location>
        <begin position="2583"/>
        <end position="2593"/>
    </location>
</feature>